<dbReference type="Proteomes" id="UP001058184">
    <property type="component" value="Chromosome"/>
</dbReference>
<evidence type="ECO:0000256" key="3">
    <source>
        <dbReference type="SAM" id="SignalP"/>
    </source>
</evidence>
<evidence type="ECO:0000256" key="2">
    <source>
        <dbReference type="ARBA" id="ARBA00023136"/>
    </source>
</evidence>
<dbReference type="Pfam" id="PF04355">
    <property type="entry name" value="BamE"/>
    <property type="match status" value="1"/>
</dbReference>
<feature type="signal peptide" evidence="3">
    <location>
        <begin position="1"/>
        <end position="25"/>
    </location>
</feature>
<evidence type="ECO:0000256" key="1">
    <source>
        <dbReference type="ARBA" id="ARBA00022729"/>
    </source>
</evidence>
<dbReference type="Proteomes" id="UP001058713">
    <property type="component" value="Chromosome"/>
</dbReference>
<keyword evidence="1 3" id="KW-0732">Signal</keyword>
<evidence type="ECO:0000313" key="7">
    <source>
        <dbReference type="Proteomes" id="UP001058184"/>
    </source>
</evidence>
<evidence type="ECO:0000313" key="8">
    <source>
        <dbReference type="Proteomes" id="UP001058713"/>
    </source>
</evidence>
<keyword evidence="7" id="KW-1185">Reference proteome</keyword>
<feature type="chain" id="PRO_5040179729" evidence="3">
    <location>
        <begin position="26"/>
        <end position="157"/>
    </location>
</feature>
<dbReference type="InterPro" id="IPR007450">
    <property type="entry name" value="BamE_dom"/>
</dbReference>
<dbReference type="AlphaFoldDB" id="A0A9Q9HGJ1"/>
<accession>A0A9Q9HGJ1</accession>
<dbReference type="Gene3D" id="3.30.1450.10">
    <property type="match status" value="1"/>
</dbReference>
<protein>
    <submittedName>
        <fullName evidence="5">Outer membrane protein assembly factor BamE</fullName>
    </submittedName>
</protein>
<keyword evidence="2" id="KW-0472">Membrane</keyword>
<dbReference type="PROSITE" id="PS51257">
    <property type="entry name" value="PROKAR_LIPOPROTEIN"/>
    <property type="match status" value="1"/>
</dbReference>
<reference evidence="5" key="1">
    <citation type="submission" date="2021-08" db="EMBL/GenBank/DDBJ databases">
        <authorList>
            <person name="Nwanade C."/>
            <person name="Wang M."/>
            <person name="Masoudi A."/>
            <person name="Yu Z."/>
            <person name="Liu J."/>
        </authorList>
    </citation>
    <scope>NUCLEOTIDE SEQUENCE</scope>
    <source>
        <strain evidence="5">S122</strain>
        <strain evidence="6">S141</strain>
    </source>
</reference>
<dbReference type="KEGG" id="lcae:K3721_10185"/>
<feature type="domain" description="Outer membrane protein assembly factor BamE" evidence="4">
    <location>
        <begin position="35"/>
        <end position="110"/>
    </location>
</feature>
<proteinExistence type="predicted"/>
<dbReference type="EMBL" id="CP081078">
    <property type="protein sequence ID" value="UWQ56963.1"/>
    <property type="molecule type" value="Genomic_DNA"/>
</dbReference>
<evidence type="ECO:0000259" key="4">
    <source>
        <dbReference type="Pfam" id="PF04355"/>
    </source>
</evidence>
<name>A0A9Q9HGJ1_LEICA</name>
<dbReference type="InterPro" id="IPR037873">
    <property type="entry name" value="BamE-like"/>
</dbReference>
<gene>
    <name evidence="5" type="primary">bamE</name>
    <name evidence="5" type="ORF">K3721_10185</name>
    <name evidence="6" type="ORF">K3722_10430</name>
</gene>
<evidence type="ECO:0000313" key="6">
    <source>
        <dbReference type="EMBL" id="UWQ56963.1"/>
    </source>
</evidence>
<dbReference type="GO" id="GO:0019867">
    <property type="term" value="C:outer membrane"/>
    <property type="evidence" value="ECO:0007669"/>
    <property type="project" value="InterPro"/>
</dbReference>
<dbReference type="EMBL" id="CP081070">
    <property type="protein sequence ID" value="UWQ52411.1"/>
    <property type="molecule type" value="Genomic_DNA"/>
</dbReference>
<evidence type="ECO:0000313" key="5">
    <source>
        <dbReference type="EMBL" id="UWQ52411.1"/>
    </source>
</evidence>
<dbReference type="RefSeq" id="WP_027237313.1">
    <property type="nucleotide sequence ID" value="NZ_CBDUNH010000009.1"/>
</dbReference>
<sequence length="157" mass="16783">MFAKAFHYKSVLRGAVFAAAGLALAACSSVYRKHGYVPTPGQLAEVVPGIDTRDSVAETIGVPTSTGVLNDSGYYYVATRFRHYGAAAPEPVARDLVAISFDAQGVVEGIRRYSLEDGKVVPLERRVTSSGVEDSTFLRQLLGNLGNFGPSQILNTE</sequence>
<organism evidence="5 8">
    <name type="scientific">Leisingera caerulea</name>
    <name type="common">Phaeobacter caeruleus</name>
    <dbReference type="NCBI Taxonomy" id="506591"/>
    <lineage>
        <taxon>Bacteria</taxon>
        <taxon>Pseudomonadati</taxon>
        <taxon>Pseudomonadota</taxon>
        <taxon>Alphaproteobacteria</taxon>
        <taxon>Rhodobacterales</taxon>
        <taxon>Roseobacteraceae</taxon>
        <taxon>Leisingera</taxon>
    </lineage>
</organism>